<dbReference type="EMBL" id="JACAZI010000012">
    <property type="protein sequence ID" value="KAF7347189.1"/>
    <property type="molecule type" value="Genomic_DNA"/>
</dbReference>
<gene>
    <name evidence="1" type="ORF">MVEN_01473700</name>
</gene>
<dbReference type="AlphaFoldDB" id="A0A8H6XUX3"/>
<evidence type="ECO:0000313" key="2">
    <source>
        <dbReference type="Proteomes" id="UP000620124"/>
    </source>
</evidence>
<proteinExistence type="predicted"/>
<keyword evidence="2" id="KW-1185">Reference proteome</keyword>
<protein>
    <submittedName>
        <fullName evidence="1">Uncharacterized protein</fullName>
    </submittedName>
</protein>
<comment type="caution">
    <text evidence="1">The sequence shown here is derived from an EMBL/GenBank/DDBJ whole genome shotgun (WGS) entry which is preliminary data.</text>
</comment>
<dbReference type="OrthoDB" id="2745898at2759"/>
<organism evidence="1 2">
    <name type="scientific">Mycena venus</name>
    <dbReference type="NCBI Taxonomy" id="2733690"/>
    <lineage>
        <taxon>Eukaryota</taxon>
        <taxon>Fungi</taxon>
        <taxon>Dikarya</taxon>
        <taxon>Basidiomycota</taxon>
        <taxon>Agaricomycotina</taxon>
        <taxon>Agaricomycetes</taxon>
        <taxon>Agaricomycetidae</taxon>
        <taxon>Agaricales</taxon>
        <taxon>Marasmiineae</taxon>
        <taxon>Mycenaceae</taxon>
        <taxon>Mycena</taxon>
    </lineage>
</organism>
<dbReference type="Proteomes" id="UP000620124">
    <property type="component" value="Unassembled WGS sequence"/>
</dbReference>
<reference evidence="1" key="1">
    <citation type="submission" date="2020-05" db="EMBL/GenBank/DDBJ databases">
        <title>Mycena genomes resolve the evolution of fungal bioluminescence.</title>
        <authorList>
            <person name="Tsai I.J."/>
        </authorList>
    </citation>
    <scope>NUCLEOTIDE SEQUENCE</scope>
    <source>
        <strain evidence="1">CCC161011</strain>
    </source>
</reference>
<evidence type="ECO:0000313" key="1">
    <source>
        <dbReference type="EMBL" id="KAF7347189.1"/>
    </source>
</evidence>
<accession>A0A8H6XUX3</accession>
<name>A0A8H6XUX3_9AGAR</name>
<sequence>MTFVPQELVDAIVSEIDDVPSLKACALTGSVFRDPSQRILLRSLSLNQDFRGSSTLLDESPHVNAYIICLTIRLDWNPSVTDIERFQEILVKLAIVRQCIMSGMGEEFRVGYHTPTFPSALLCFLRRQPLQELNVLHWYNVPPAVILRFLATAPMVSFFNVYVNEDTEVPTPDAQQSSAKPLEELIFEINANSVRMLFTQPRFKSHTKALRRLSLVARFDPSNSLIFDTADTLQHIRLDLGGFTAGVLPLPPLPLLRSAEFLLLFYVNPTPWFSDLILATLSASPLLTNIVISFFPLRNDRSGVPGALLDATLLATLDAALVAHPARPTIRWRLDFMPDFHEPTGAESLFVAGVQSGMPKAHKEKRLTFERCEDDVDELAYRKRFSEFIVEVQGWMPSVSTEGHLGFERYELQRTLDG</sequence>